<evidence type="ECO:0000313" key="1">
    <source>
        <dbReference type="EMBL" id="CAE7726907.1"/>
    </source>
</evidence>
<dbReference type="EMBL" id="CAJNIZ010045680">
    <property type="protein sequence ID" value="CAE7726907.1"/>
    <property type="molecule type" value="Genomic_DNA"/>
</dbReference>
<proteinExistence type="predicted"/>
<accession>A0A812XJN8</accession>
<organism evidence="1 2">
    <name type="scientific">Symbiodinium pilosum</name>
    <name type="common">Dinoflagellate</name>
    <dbReference type="NCBI Taxonomy" id="2952"/>
    <lineage>
        <taxon>Eukaryota</taxon>
        <taxon>Sar</taxon>
        <taxon>Alveolata</taxon>
        <taxon>Dinophyceae</taxon>
        <taxon>Suessiales</taxon>
        <taxon>Symbiodiniaceae</taxon>
        <taxon>Symbiodinium</taxon>
    </lineage>
</organism>
<protein>
    <submittedName>
        <fullName evidence="1">RlmJ protein</fullName>
    </submittedName>
</protein>
<dbReference type="AlphaFoldDB" id="A0A812XJN8"/>
<dbReference type="Proteomes" id="UP000649617">
    <property type="component" value="Unassembled WGS sequence"/>
</dbReference>
<comment type="caution">
    <text evidence="1">The sequence shown here is derived from an EMBL/GenBank/DDBJ whole genome shotgun (WGS) entry which is preliminary data.</text>
</comment>
<sequence>MTGPPDASASLSGDGAAQRAAELDVATQRFASQLVGPGDILSARIRAAVAKEAYAALSARDVWMEFWKATPGLLDRMLAVDHKFTGGCSKTLACVVHAIVNLQPITDSEWYHSAAERIGAELIADGELHANATFEDKAMCMSEIIAVAAGGAGLAAFYKGLGKSLPSWPESASGSPFFKSLKDFYTGKIVVSSGYGHSVSDRETAKISEAALSKTGWSLKDFKANLDGNTPFCKMSLTPYSMKVQQDWMRVCYIPPMDVTSFKAQPPPSRCLSRSDLEVVAAAYAGAVTCHF</sequence>
<reference evidence="1" key="1">
    <citation type="submission" date="2021-02" db="EMBL/GenBank/DDBJ databases">
        <authorList>
            <person name="Dougan E. K."/>
            <person name="Rhodes N."/>
            <person name="Thang M."/>
            <person name="Chan C."/>
        </authorList>
    </citation>
    <scope>NUCLEOTIDE SEQUENCE</scope>
</reference>
<name>A0A812XJN8_SYMPI</name>
<dbReference type="OrthoDB" id="443706at2759"/>
<evidence type="ECO:0000313" key="2">
    <source>
        <dbReference type="Proteomes" id="UP000649617"/>
    </source>
</evidence>
<gene>
    <name evidence="1" type="primary">rlmJ</name>
    <name evidence="1" type="ORF">SPIL2461_LOCUS20810</name>
</gene>
<keyword evidence="2" id="KW-1185">Reference proteome</keyword>